<evidence type="ECO:0000256" key="2">
    <source>
        <dbReference type="ARBA" id="ARBA00022448"/>
    </source>
</evidence>
<dbReference type="EMBL" id="QQXK01000006">
    <property type="protein sequence ID" value="RII43040.1"/>
    <property type="molecule type" value="Genomic_DNA"/>
</dbReference>
<dbReference type="GO" id="GO:0030001">
    <property type="term" value="P:metal ion transport"/>
    <property type="evidence" value="ECO:0007669"/>
    <property type="project" value="InterPro"/>
</dbReference>
<evidence type="ECO:0000256" key="5">
    <source>
        <dbReference type="SAM" id="MobiDB-lite"/>
    </source>
</evidence>
<proteinExistence type="predicted"/>
<name>A0A399JDC8_9MICC</name>
<feature type="region of interest" description="Disordered" evidence="5">
    <location>
        <begin position="139"/>
        <end position="201"/>
    </location>
</feature>
<gene>
    <name evidence="7" type="ORF">DWB68_04470</name>
</gene>
<dbReference type="InterPro" id="IPR006127">
    <property type="entry name" value="ZnuA-like"/>
</dbReference>
<keyword evidence="3" id="KW-0479">Metal-binding</keyword>
<feature type="signal peptide" evidence="6">
    <location>
        <begin position="1"/>
        <end position="44"/>
    </location>
</feature>
<evidence type="ECO:0000313" key="8">
    <source>
        <dbReference type="Proteomes" id="UP000265419"/>
    </source>
</evidence>
<evidence type="ECO:0000256" key="1">
    <source>
        <dbReference type="ARBA" id="ARBA00004196"/>
    </source>
</evidence>
<protein>
    <submittedName>
        <fullName evidence="7">ABC transporter substrate-binding protein</fullName>
    </submittedName>
</protein>
<sequence>MMRIVLIKRRRKATVKLARAPRRTTLTALATAGALVLSACGASAPSQEQPSTAEGLRVVASTTVYSSLVSEVLGDRGEVEALISSAGQDPHSYEASARDKLKLSKAHLVVLNGGGYDAFAEQVVDSLAQRPPVLEAFEGEGHSHDHAGEEAGAAGPSTAAADDHADHDHDHADHDHAEESHAQSEAPTQTTSADADHAEHEHGNEHVWYDLHLMKDFAGRVGDELAAIDPAGAAGYRERAAALAGKLGGLEERVEALQSSAKGRGYLMTEPVAQSLLEDAGLTNKTPEGLAEAIEEGDEISPLALKRAQDELRSGSVTVLAYNEQTTDEQTTLIKATAEQAGVHVLSVSETPGADEDYLTWMGSTIDALEGALK</sequence>
<dbReference type="AlphaFoldDB" id="A0A399JDC8"/>
<reference evidence="7 8" key="1">
    <citation type="submission" date="2018-07" db="EMBL/GenBank/DDBJ databases">
        <title>Arthrobacter sp. nov., isolated from raw cow's milk with high bacterial count.</title>
        <authorList>
            <person name="Hahne J."/>
            <person name="Isele D."/>
            <person name="Lipski A."/>
        </authorList>
    </citation>
    <scope>NUCLEOTIDE SEQUENCE [LARGE SCALE GENOMIC DNA]</scope>
    <source>
        <strain evidence="7 8">JZ R-35</strain>
    </source>
</reference>
<dbReference type="SUPFAM" id="SSF53807">
    <property type="entry name" value="Helical backbone' metal receptor"/>
    <property type="match status" value="1"/>
</dbReference>
<keyword evidence="8" id="KW-1185">Reference proteome</keyword>
<feature type="compositionally biased region" description="Basic and acidic residues" evidence="5">
    <location>
        <begin position="139"/>
        <end position="149"/>
    </location>
</feature>
<evidence type="ECO:0000313" key="7">
    <source>
        <dbReference type="EMBL" id="RII43040.1"/>
    </source>
</evidence>
<keyword evidence="2" id="KW-0813">Transport</keyword>
<feature type="compositionally biased region" description="Low complexity" evidence="5">
    <location>
        <begin position="150"/>
        <end position="160"/>
    </location>
</feature>
<organism evidence="7 8">
    <name type="scientific">Galactobacter valiniphilus</name>
    <dbReference type="NCBI Taxonomy" id="2676122"/>
    <lineage>
        <taxon>Bacteria</taxon>
        <taxon>Bacillati</taxon>
        <taxon>Actinomycetota</taxon>
        <taxon>Actinomycetes</taxon>
        <taxon>Micrococcales</taxon>
        <taxon>Micrococcaceae</taxon>
        <taxon>Galactobacter</taxon>
    </lineage>
</organism>
<comment type="caution">
    <text evidence="7">The sequence shown here is derived from an EMBL/GenBank/DDBJ whole genome shotgun (WGS) entry which is preliminary data.</text>
</comment>
<evidence type="ECO:0000256" key="3">
    <source>
        <dbReference type="ARBA" id="ARBA00022723"/>
    </source>
</evidence>
<feature type="chain" id="PRO_5017207408" evidence="6">
    <location>
        <begin position="45"/>
        <end position="374"/>
    </location>
</feature>
<dbReference type="PANTHER" id="PTHR42953:SF1">
    <property type="entry name" value="METAL-BINDING PROTEIN HI_0362-RELATED"/>
    <property type="match status" value="1"/>
</dbReference>
<dbReference type="Proteomes" id="UP000265419">
    <property type="component" value="Unassembled WGS sequence"/>
</dbReference>
<dbReference type="GO" id="GO:0046872">
    <property type="term" value="F:metal ion binding"/>
    <property type="evidence" value="ECO:0007669"/>
    <property type="project" value="UniProtKB-KW"/>
</dbReference>
<dbReference type="Gene3D" id="3.40.50.1980">
    <property type="entry name" value="Nitrogenase molybdenum iron protein domain"/>
    <property type="match status" value="2"/>
</dbReference>
<feature type="compositionally biased region" description="Polar residues" evidence="5">
    <location>
        <begin position="183"/>
        <end position="193"/>
    </location>
</feature>
<feature type="compositionally biased region" description="Basic and acidic residues" evidence="5">
    <location>
        <begin position="161"/>
        <end position="182"/>
    </location>
</feature>
<dbReference type="GO" id="GO:0030313">
    <property type="term" value="C:cell envelope"/>
    <property type="evidence" value="ECO:0007669"/>
    <property type="project" value="UniProtKB-SubCell"/>
</dbReference>
<dbReference type="PANTHER" id="PTHR42953">
    <property type="entry name" value="HIGH-AFFINITY ZINC UPTAKE SYSTEM PROTEIN ZNUA-RELATED"/>
    <property type="match status" value="1"/>
</dbReference>
<evidence type="ECO:0000256" key="4">
    <source>
        <dbReference type="ARBA" id="ARBA00022729"/>
    </source>
</evidence>
<accession>A0A399JDC8</accession>
<evidence type="ECO:0000256" key="6">
    <source>
        <dbReference type="SAM" id="SignalP"/>
    </source>
</evidence>
<comment type="subcellular location">
    <subcellularLocation>
        <location evidence="1">Cell envelope</location>
    </subcellularLocation>
</comment>
<keyword evidence="4 6" id="KW-0732">Signal</keyword>
<dbReference type="Pfam" id="PF01297">
    <property type="entry name" value="ZnuA"/>
    <property type="match status" value="1"/>
</dbReference>
<dbReference type="InterPro" id="IPR050492">
    <property type="entry name" value="Bact_metal-bind_prot9"/>
</dbReference>